<dbReference type="RefSeq" id="WP_113946657.1">
    <property type="nucleotide sequence ID" value="NZ_CP027541.1"/>
</dbReference>
<keyword evidence="3" id="KW-0378">Hydrolase</keyword>
<organism evidence="7 8">
    <name type="scientific">Mycolicibacterium smegmatis (strain MKD8)</name>
    <name type="common">Mycobacterium smegmatis</name>
    <dbReference type="NCBI Taxonomy" id="1214915"/>
    <lineage>
        <taxon>Bacteria</taxon>
        <taxon>Bacillati</taxon>
        <taxon>Actinomycetota</taxon>
        <taxon>Actinomycetes</taxon>
        <taxon>Mycobacteriales</taxon>
        <taxon>Mycobacteriaceae</taxon>
        <taxon>Mycolicibacterium</taxon>
    </lineage>
</organism>
<evidence type="ECO:0000313" key="8">
    <source>
        <dbReference type="Proteomes" id="UP000011200"/>
    </source>
</evidence>
<evidence type="ECO:0000256" key="3">
    <source>
        <dbReference type="ARBA" id="ARBA00022801"/>
    </source>
</evidence>
<dbReference type="Pfam" id="PF02633">
    <property type="entry name" value="Creatininase"/>
    <property type="match status" value="1"/>
</dbReference>
<feature type="region of interest" description="Disordered" evidence="6">
    <location>
        <begin position="259"/>
        <end position="282"/>
    </location>
</feature>
<comment type="cofactor">
    <cofactor evidence="1">
        <name>Zn(2+)</name>
        <dbReference type="ChEBI" id="CHEBI:29105"/>
    </cofactor>
</comment>
<dbReference type="InterPro" id="IPR003785">
    <property type="entry name" value="Creatininase/forma_Hydrolase"/>
</dbReference>
<dbReference type="Gene3D" id="3.40.50.10310">
    <property type="entry name" value="Creatininase"/>
    <property type="match status" value="1"/>
</dbReference>
<dbReference type="GO" id="GO:0046872">
    <property type="term" value="F:metal ion binding"/>
    <property type="evidence" value="ECO:0007669"/>
    <property type="project" value="UniProtKB-KW"/>
</dbReference>
<dbReference type="Proteomes" id="UP000011200">
    <property type="component" value="Chromosome"/>
</dbReference>
<evidence type="ECO:0000313" key="7">
    <source>
        <dbReference type="EMBL" id="AWT54308.1"/>
    </source>
</evidence>
<dbReference type="GO" id="GO:0016811">
    <property type="term" value="F:hydrolase activity, acting on carbon-nitrogen (but not peptide) bonds, in linear amides"/>
    <property type="evidence" value="ECO:0007669"/>
    <property type="project" value="TreeGrafter"/>
</dbReference>
<name>A0A2U9PRG0_MYCSE</name>
<keyword evidence="4" id="KW-0862">Zinc</keyword>
<reference evidence="7 8" key="1">
    <citation type="journal article" date="2013" name="Genome Announc.">
        <title>Draft genome sequence of MKD8, a conjugal recipient Mycobacterium smegmatis strain.</title>
        <authorList>
            <person name="Gray T.A."/>
            <person name="Palumbo M.J."/>
            <person name="Derbyshire K.M."/>
        </authorList>
    </citation>
    <scope>NUCLEOTIDE SEQUENCE [LARGE SCALE GENOMIC DNA]</scope>
    <source>
        <strain evidence="7 8">MKD8</strain>
    </source>
</reference>
<dbReference type="AlphaFoldDB" id="A0A2U9PRG0"/>
<feature type="compositionally biased region" description="Polar residues" evidence="6">
    <location>
        <begin position="266"/>
        <end position="275"/>
    </location>
</feature>
<dbReference type="GO" id="GO:0009231">
    <property type="term" value="P:riboflavin biosynthetic process"/>
    <property type="evidence" value="ECO:0007669"/>
    <property type="project" value="TreeGrafter"/>
</dbReference>
<dbReference type="PANTHER" id="PTHR35005">
    <property type="entry name" value="3-DEHYDRO-SCYLLO-INOSOSE HYDROLASE"/>
    <property type="match status" value="1"/>
</dbReference>
<gene>
    <name evidence="7" type="ORF">D806_033360</name>
</gene>
<dbReference type="PANTHER" id="PTHR35005:SF1">
    <property type="entry name" value="2-AMINO-5-FORMYLAMINO-6-RIBOSYLAMINOPYRIMIDIN-4(3H)-ONE 5'-MONOPHOSPHATE DEFORMYLASE"/>
    <property type="match status" value="1"/>
</dbReference>
<comment type="similarity">
    <text evidence="5">Belongs to the creatininase superfamily.</text>
</comment>
<dbReference type="InterPro" id="IPR024087">
    <property type="entry name" value="Creatininase-like_sf"/>
</dbReference>
<evidence type="ECO:0000256" key="5">
    <source>
        <dbReference type="ARBA" id="ARBA00024029"/>
    </source>
</evidence>
<evidence type="ECO:0000256" key="2">
    <source>
        <dbReference type="ARBA" id="ARBA00022723"/>
    </source>
</evidence>
<protein>
    <submittedName>
        <fullName evidence="7">Creatininase subfamily protein</fullName>
    </submittedName>
</protein>
<proteinExistence type="inferred from homology"/>
<reference evidence="8" key="2">
    <citation type="submission" date="2018-03" db="EMBL/GenBank/DDBJ databases">
        <authorList>
            <person name="Derbyshire K."/>
            <person name="Gray T.A."/>
            <person name="Champion M."/>
        </authorList>
    </citation>
    <scope>NUCLEOTIDE SEQUENCE [LARGE SCALE GENOMIC DNA]</scope>
    <source>
        <strain evidence="8">MKD8</strain>
    </source>
</reference>
<evidence type="ECO:0000256" key="1">
    <source>
        <dbReference type="ARBA" id="ARBA00001947"/>
    </source>
</evidence>
<dbReference type="EMBL" id="CP027541">
    <property type="protein sequence ID" value="AWT54308.1"/>
    <property type="molecule type" value="Genomic_DNA"/>
</dbReference>
<accession>A0A2U9PRG0</accession>
<evidence type="ECO:0000256" key="6">
    <source>
        <dbReference type="SAM" id="MobiDB-lite"/>
    </source>
</evidence>
<keyword evidence="2" id="KW-0479">Metal-binding</keyword>
<sequence>MGESGSAEASVNEVRIERMTSEEVAAAVAGGFRTAILPLGAVEQHGPHLPLSMDADHADALAVRIARALGGALVLPTIRVGYSPHHLGFAGTLSLRPSTLEALCEDYGAHLVESGFDTLVLFSGHIGNYPVMREFEGRLAARLAPLSVIVFPGSEAILDAWRDAADASGLRARVGGHADVAETSVMLVLHPDRVRPDRLEPGLAVDTDDAFLARMFEEGLKALSPNGILGDPREANTAIGETCLESVTGLIVDYVRSRRAQRRPGSPQQTQSPCVHSQEEAR</sequence>
<dbReference type="SUPFAM" id="SSF102215">
    <property type="entry name" value="Creatininase"/>
    <property type="match status" value="1"/>
</dbReference>
<evidence type="ECO:0000256" key="4">
    <source>
        <dbReference type="ARBA" id="ARBA00022833"/>
    </source>
</evidence>